<feature type="signal peptide" evidence="1">
    <location>
        <begin position="1"/>
        <end position="20"/>
    </location>
</feature>
<sequence length="169" mass="19035">MKITCFIAVIFFATTDHISASVNRLQPRTTIACVPPYKGKGYGRSYNYKCVLTTGTYPNNTPCLPVNNGGNRIDEAGLCQKNRCKPYYNLDKLLERCVFPPSLNKCPPKENTAKIVLESCRYYCKKDGEWYFGNYKNLESSSCHLPGETNRLGKCCDGKCVKQGECKEN</sequence>
<evidence type="ECO:0000313" key="2">
    <source>
        <dbReference type="EMBL" id="JAC30656.1"/>
    </source>
</evidence>
<protein>
    <submittedName>
        <fullName evidence="2">Putative secreted protein</fullName>
    </submittedName>
</protein>
<evidence type="ECO:0000256" key="1">
    <source>
        <dbReference type="SAM" id="SignalP"/>
    </source>
</evidence>
<feature type="chain" id="PRO_5001518375" evidence="1">
    <location>
        <begin position="21"/>
        <end position="169"/>
    </location>
</feature>
<reference evidence="2" key="1">
    <citation type="submission" date="2014-03" db="EMBL/GenBank/DDBJ databases">
        <title>The sialotranscriptome of Amblyomma triste, Amblyomma parvum and Amblyomma cajennense ticks, uncovered by 454-based RNA-seq.</title>
        <authorList>
            <person name="Garcia G.R."/>
            <person name="Gardinassi L.G."/>
            <person name="Ribeiro J.M."/>
            <person name="Anatriello E."/>
            <person name="Ferreira B.R."/>
            <person name="Moreira H.N."/>
            <person name="Mafra C."/>
            <person name="Olegario M.M."/>
            <person name="Szabo P.J."/>
            <person name="Miranda-Santos I.K."/>
            <person name="Maruyama S.R."/>
        </authorList>
    </citation>
    <scope>NUCLEOTIDE SEQUENCE</scope>
    <source>
        <strain evidence="2">Mato Grasso do Sul</strain>
        <tissue evidence="2">Salivary glands</tissue>
    </source>
</reference>
<accession>A0A023G8W1</accession>
<proteinExistence type="evidence at transcript level"/>
<organism evidence="2">
    <name type="scientific">Amblyomma triste</name>
    <name type="common">Neotropical tick</name>
    <dbReference type="NCBI Taxonomy" id="251400"/>
    <lineage>
        <taxon>Eukaryota</taxon>
        <taxon>Metazoa</taxon>
        <taxon>Ecdysozoa</taxon>
        <taxon>Arthropoda</taxon>
        <taxon>Chelicerata</taxon>
        <taxon>Arachnida</taxon>
        <taxon>Acari</taxon>
        <taxon>Parasitiformes</taxon>
        <taxon>Ixodida</taxon>
        <taxon>Ixodoidea</taxon>
        <taxon>Ixodidae</taxon>
        <taxon>Amblyomminae</taxon>
        <taxon>Amblyomma</taxon>
    </lineage>
</organism>
<keyword evidence="1" id="KW-0732">Signal</keyword>
<name>A0A023G8W1_AMBTT</name>
<dbReference type="EMBL" id="GBBM01004762">
    <property type="protein sequence ID" value="JAC30656.1"/>
    <property type="molecule type" value="mRNA"/>
</dbReference>
<dbReference type="AlphaFoldDB" id="A0A023G8W1"/>